<dbReference type="GO" id="GO:0000160">
    <property type="term" value="P:phosphorelay signal transduction system"/>
    <property type="evidence" value="ECO:0007669"/>
    <property type="project" value="InterPro"/>
</dbReference>
<comment type="caution">
    <text evidence="4">The sequence shown here is derived from an EMBL/GenBank/DDBJ whole genome shotgun (WGS) entry which is preliminary data.</text>
</comment>
<accession>A0A6V8MFS5</accession>
<dbReference type="InterPro" id="IPR011006">
    <property type="entry name" value="CheY-like_superfamily"/>
</dbReference>
<feature type="modified residue" description="4-aspartylphosphate" evidence="1">
    <location>
        <position position="57"/>
    </location>
</feature>
<dbReference type="InterPro" id="IPR052048">
    <property type="entry name" value="ST_Response_Regulator"/>
</dbReference>
<dbReference type="CDD" id="cd17574">
    <property type="entry name" value="REC_OmpR"/>
    <property type="match status" value="1"/>
</dbReference>
<dbReference type="PANTHER" id="PTHR43228:SF1">
    <property type="entry name" value="TWO-COMPONENT RESPONSE REGULATOR ARR22"/>
    <property type="match status" value="1"/>
</dbReference>
<dbReference type="PROSITE" id="PS50110">
    <property type="entry name" value="RESPONSE_REGULATORY"/>
    <property type="match status" value="1"/>
</dbReference>
<dbReference type="Proteomes" id="UP000556026">
    <property type="component" value="Unassembled WGS sequence"/>
</dbReference>
<dbReference type="Pfam" id="PF00072">
    <property type="entry name" value="Response_reg"/>
    <property type="match status" value="1"/>
</dbReference>
<evidence type="ECO:0000313" key="5">
    <source>
        <dbReference type="Proteomes" id="UP000556026"/>
    </source>
</evidence>
<gene>
    <name evidence="4" type="ORF">GMST_09880</name>
</gene>
<sequence>METTQKYSVLVADDNVLIRNIVTDMLRGMGFEVHEAEDGSQAFDLYRSNNFHIVVTDWVMPNMTGLELCKAIRGDSSNRAHAGYTYILMLTSQDSKNDTIAALDAGADEYLIKPVHKPELQARIRTAMRIIQLEAIRQSHFEQVQKASLVDVLTGVHNRKFMEERLPLEVKRTNRYQRPLSIMLIAFRDIETFRKENGIFVTEKMLQAVAALLRESIREEVDWVARWNEYQFLVLLPETDVNSAATVAKRLKIRMNQLTVEVNGASYKTTALYGIVGFTGDQAKKELTVDRLIEFAQQALEKVDPETMIGGLKLG</sequence>
<reference evidence="5" key="1">
    <citation type="submission" date="2020-06" db="EMBL/GenBank/DDBJ databases">
        <title>Draft genomic sequence of Geomonas sp. Red330.</title>
        <authorList>
            <person name="Itoh H."/>
            <person name="Zhenxing X."/>
            <person name="Ushijima N."/>
            <person name="Masuda Y."/>
            <person name="Shiratori Y."/>
            <person name="Senoo K."/>
        </authorList>
    </citation>
    <scope>NUCLEOTIDE SEQUENCE [LARGE SCALE GENOMIC DNA]</scope>
    <source>
        <strain evidence="5">Red330</strain>
    </source>
</reference>
<dbReference type="SUPFAM" id="SSF55073">
    <property type="entry name" value="Nucleotide cyclase"/>
    <property type="match status" value="1"/>
</dbReference>
<dbReference type="CDD" id="cd01949">
    <property type="entry name" value="GGDEF"/>
    <property type="match status" value="1"/>
</dbReference>
<organism evidence="4 5">
    <name type="scientific">Geomonas silvestris</name>
    <dbReference type="NCBI Taxonomy" id="2740184"/>
    <lineage>
        <taxon>Bacteria</taxon>
        <taxon>Pseudomonadati</taxon>
        <taxon>Thermodesulfobacteriota</taxon>
        <taxon>Desulfuromonadia</taxon>
        <taxon>Geobacterales</taxon>
        <taxon>Geobacteraceae</taxon>
        <taxon>Geomonas</taxon>
    </lineage>
</organism>
<dbReference type="SMART" id="SM00448">
    <property type="entry name" value="REC"/>
    <property type="match status" value="1"/>
</dbReference>
<dbReference type="InterPro" id="IPR029787">
    <property type="entry name" value="Nucleotide_cyclase"/>
</dbReference>
<evidence type="ECO:0000256" key="1">
    <source>
        <dbReference type="PROSITE-ProRule" id="PRU00169"/>
    </source>
</evidence>
<keyword evidence="1" id="KW-0597">Phosphoprotein</keyword>
<dbReference type="InterPro" id="IPR043128">
    <property type="entry name" value="Rev_trsase/Diguanyl_cyclase"/>
</dbReference>
<evidence type="ECO:0000313" key="4">
    <source>
        <dbReference type="EMBL" id="GFO58663.1"/>
    </source>
</evidence>
<dbReference type="InterPro" id="IPR000160">
    <property type="entry name" value="GGDEF_dom"/>
</dbReference>
<dbReference type="SMART" id="SM00267">
    <property type="entry name" value="GGDEF"/>
    <property type="match status" value="1"/>
</dbReference>
<dbReference type="RefSeq" id="WP_183353516.1">
    <property type="nucleotide sequence ID" value="NZ_BLXX01000002.1"/>
</dbReference>
<dbReference type="AlphaFoldDB" id="A0A6V8MFS5"/>
<keyword evidence="5" id="KW-1185">Reference proteome</keyword>
<dbReference type="Pfam" id="PF00990">
    <property type="entry name" value="GGDEF"/>
    <property type="match status" value="1"/>
</dbReference>
<dbReference type="Gene3D" id="3.30.70.270">
    <property type="match status" value="1"/>
</dbReference>
<evidence type="ECO:0000259" key="2">
    <source>
        <dbReference type="PROSITE" id="PS50110"/>
    </source>
</evidence>
<dbReference type="NCBIfam" id="TIGR00254">
    <property type="entry name" value="GGDEF"/>
    <property type="match status" value="1"/>
</dbReference>
<name>A0A6V8MFS5_9BACT</name>
<feature type="domain" description="GGDEF" evidence="3">
    <location>
        <begin position="178"/>
        <end position="315"/>
    </location>
</feature>
<evidence type="ECO:0000259" key="3">
    <source>
        <dbReference type="PROSITE" id="PS50887"/>
    </source>
</evidence>
<dbReference type="EMBL" id="BLXX01000002">
    <property type="protein sequence ID" value="GFO58663.1"/>
    <property type="molecule type" value="Genomic_DNA"/>
</dbReference>
<dbReference type="PANTHER" id="PTHR43228">
    <property type="entry name" value="TWO-COMPONENT RESPONSE REGULATOR"/>
    <property type="match status" value="1"/>
</dbReference>
<proteinExistence type="predicted"/>
<dbReference type="Gene3D" id="3.40.50.2300">
    <property type="match status" value="1"/>
</dbReference>
<dbReference type="SUPFAM" id="SSF52172">
    <property type="entry name" value="CheY-like"/>
    <property type="match status" value="1"/>
</dbReference>
<dbReference type="InterPro" id="IPR001789">
    <property type="entry name" value="Sig_transdc_resp-reg_receiver"/>
</dbReference>
<dbReference type="PROSITE" id="PS50887">
    <property type="entry name" value="GGDEF"/>
    <property type="match status" value="1"/>
</dbReference>
<protein>
    <submittedName>
        <fullName evidence="4">Diguanylate cyclase response regulator</fullName>
    </submittedName>
</protein>
<feature type="domain" description="Response regulatory" evidence="2">
    <location>
        <begin position="8"/>
        <end position="128"/>
    </location>
</feature>